<evidence type="ECO:0000313" key="1">
    <source>
        <dbReference type="EMBL" id="GLI33091.1"/>
    </source>
</evidence>
<evidence type="ECO:0000313" key="2">
    <source>
        <dbReference type="Proteomes" id="UP001144372"/>
    </source>
</evidence>
<name>A0A9W6CWE0_9BACT</name>
<proteinExistence type="predicted"/>
<dbReference type="EMBL" id="BSDR01000001">
    <property type="protein sequence ID" value="GLI33091.1"/>
    <property type="molecule type" value="Genomic_DNA"/>
</dbReference>
<dbReference type="AlphaFoldDB" id="A0A9W6CWE0"/>
<keyword evidence="2" id="KW-1185">Reference proteome</keyword>
<reference evidence="1" key="1">
    <citation type="submission" date="2022-12" db="EMBL/GenBank/DDBJ databases">
        <title>Reference genome sequencing for broad-spectrum identification of bacterial and archaeal isolates by mass spectrometry.</title>
        <authorList>
            <person name="Sekiguchi Y."/>
            <person name="Tourlousse D.M."/>
        </authorList>
    </citation>
    <scope>NUCLEOTIDE SEQUENCE</scope>
    <source>
        <strain evidence="1">ASRB1</strain>
    </source>
</reference>
<dbReference type="Proteomes" id="UP001144372">
    <property type="component" value="Unassembled WGS sequence"/>
</dbReference>
<gene>
    <name evidence="1" type="ORF">DAMNIGENAA_05240</name>
</gene>
<comment type="caution">
    <text evidence="1">The sequence shown here is derived from an EMBL/GenBank/DDBJ whole genome shotgun (WGS) entry which is preliminary data.</text>
</comment>
<protein>
    <submittedName>
        <fullName evidence="1">Uncharacterized protein</fullName>
    </submittedName>
</protein>
<accession>A0A9W6CWE0</accession>
<organism evidence="1 2">
    <name type="scientific">Desulforhabdus amnigena</name>
    <dbReference type="NCBI Taxonomy" id="40218"/>
    <lineage>
        <taxon>Bacteria</taxon>
        <taxon>Pseudomonadati</taxon>
        <taxon>Thermodesulfobacteriota</taxon>
        <taxon>Syntrophobacteria</taxon>
        <taxon>Syntrophobacterales</taxon>
        <taxon>Syntrophobacteraceae</taxon>
        <taxon>Desulforhabdus</taxon>
    </lineage>
</organism>
<sequence length="164" mass="18638">MVSEFLQPEQSEILRSAPLSKAQALDYQRFEFLCHDRMHVPGTLPTKRSNLIHLNDNPLRLGDALFVLLLYLAVELKKGEGGWVDKITLWEKELVSSPDSYQAYSNLRNTLTGSLLKKDAAAFIQNDGSKRYRISTHPDCISYDKAKLLDHADQRVKALARELP</sequence>